<dbReference type="Gene3D" id="3.30.1310.20">
    <property type="entry name" value="PRTase-like"/>
    <property type="match status" value="1"/>
</dbReference>
<dbReference type="EMBL" id="AJYC02000097">
    <property type="protein sequence ID" value="EKT78963.1"/>
    <property type="molecule type" value="Genomic_DNA"/>
</dbReference>
<comment type="caution">
    <text evidence="4">The sequence shown here is derived from an EMBL/GenBank/DDBJ whole genome shotgun (WGS) entry which is preliminary data.</text>
</comment>
<keyword evidence="4" id="KW-0328">Glycosyltransferase</keyword>
<dbReference type="CDD" id="cd06223">
    <property type="entry name" value="PRTases_typeI"/>
    <property type="match status" value="1"/>
</dbReference>
<name>K8XBQ9_RHOOP</name>
<dbReference type="AlphaFoldDB" id="K8XBQ9"/>
<evidence type="ECO:0000259" key="2">
    <source>
        <dbReference type="Pfam" id="PF00156"/>
    </source>
</evidence>
<proteinExistence type="predicted"/>
<evidence type="ECO:0000313" key="4">
    <source>
        <dbReference type="EMBL" id="EKT78963.1"/>
    </source>
</evidence>
<accession>K8XBQ9</accession>
<reference evidence="4 5" key="1">
    <citation type="journal article" date="2013" name="Genome Announc.">
        <title>Draft Genome Sequence of Rhodococcus opacus Strain M213 Shows a Diverse Catabolic Potential.</title>
        <authorList>
            <person name="Pathak A."/>
            <person name="Green S.J."/>
            <person name="Ogram A."/>
            <person name="Chauhan A."/>
        </authorList>
    </citation>
    <scope>NUCLEOTIDE SEQUENCE [LARGE SCALE GENOMIC DNA]</scope>
    <source>
        <strain evidence="4 5">M213</strain>
    </source>
</reference>
<evidence type="ECO:0000256" key="1">
    <source>
        <dbReference type="SAM" id="MobiDB-lite"/>
    </source>
</evidence>
<dbReference type="PANTHER" id="PTHR13136:SF11">
    <property type="entry name" value="TESTIS-EXPRESSED PROTEIN 30"/>
    <property type="match status" value="1"/>
</dbReference>
<keyword evidence="4" id="KW-0808">Transferase</keyword>
<dbReference type="InterPro" id="IPR000836">
    <property type="entry name" value="PRTase_dom"/>
</dbReference>
<dbReference type="Pfam" id="PF20408">
    <property type="entry name" value="Abhydrolase_11"/>
    <property type="match status" value="1"/>
</dbReference>
<dbReference type="Gene3D" id="3.40.50.2020">
    <property type="match status" value="1"/>
</dbReference>
<dbReference type="InterPro" id="IPR026555">
    <property type="entry name" value="NSL3/Tex30"/>
</dbReference>
<dbReference type="Proteomes" id="UP000005951">
    <property type="component" value="Unassembled WGS sequence"/>
</dbReference>
<feature type="compositionally biased region" description="Pro residues" evidence="1">
    <location>
        <begin position="462"/>
        <end position="472"/>
    </location>
</feature>
<organism evidence="4 5">
    <name type="scientific">Rhodococcus opacus M213</name>
    <dbReference type="NCBI Taxonomy" id="1129896"/>
    <lineage>
        <taxon>Bacteria</taxon>
        <taxon>Bacillati</taxon>
        <taxon>Actinomycetota</taxon>
        <taxon>Actinomycetes</taxon>
        <taxon>Mycobacteriales</taxon>
        <taxon>Nocardiaceae</taxon>
        <taxon>Rhodococcus</taxon>
    </lineage>
</organism>
<protein>
    <submittedName>
        <fullName evidence="4">Putative phosphoribosyltransferase</fullName>
    </submittedName>
</protein>
<sequence length="472" mass="50502">MFRLEEVLMEFADRADAGRRLARRLREFRGRDVVVLGLPRGGVPVAFEVAKALHAPLDVIVVRKLGVPYQPELAFGAIGEGGVRVINTDVVSRVGLTVTDIAAVERTQLAELRHRAERVREEFGRIPLGGRIALIVDDGVATGATARAACQVARAQGAARVVIAVPIGSPRRIDDLAEDADEVVCMQTPKGFSAVGQGYYEFSQTTDEDVTELLQRARSGFGEPAATAPDTGDDPPIRDDDIEVDVGRVRLAGHLVVPEDAIGIVVFAHGSGSSRHSPRNRYVAQILNRAGLATLLFDLLTAAEEGDRTLVFDIDLLAERLVAATRWLGTRSDTVGLPIGYFGASTGAAAALRAGTDSHVDIKAIVSRGGRADLAGERLTEVRTPTLLIVGSRDETVLDLNRRAQAVIPGMCRIEIVPGATHLFEEPGTLERAAVLAREWFTTHLPSTLSPPAPQYATIEPECPPGPPSKAT</sequence>
<dbReference type="PANTHER" id="PTHR13136">
    <property type="entry name" value="TESTIS DEVELOPMENT PROTEIN PRTD"/>
    <property type="match status" value="1"/>
</dbReference>
<feature type="domain" description="KANL3/Tex30 alpha/beta hydrolase-like" evidence="3">
    <location>
        <begin position="264"/>
        <end position="427"/>
    </location>
</feature>
<dbReference type="InterPro" id="IPR029057">
    <property type="entry name" value="PRTase-like"/>
</dbReference>
<gene>
    <name evidence="4" type="ORF">WSS_A30009</name>
</gene>
<dbReference type="InterPro" id="IPR029058">
    <property type="entry name" value="AB_hydrolase_fold"/>
</dbReference>
<dbReference type="Gene3D" id="3.40.50.1820">
    <property type="entry name" value="alpha/beta hydrolase"/>
    <property type="match status" value="1"/>
</dbReference>
<dbReference type="Pfam" id="PF00156">
    <property type="entry name" value="Pribosyltran"/>
    <property type="match status" value="1"/>
</dbReference>
<dbReference type="GO" id="GO:0016757">
    <property type="term" value="F:glycosyltransferase activity"/>
    <property type="evidence" value="ECO:0007669"/>
    <property type="project" value="UniProtKB-KW"/>
</dbReference>
<dbReference type="SUPFAM" id="SSF53271">
    <property type="entry name" value="PRTase-like"/>
    <property type="match status" value="1"/>
</dbReference>
<dbReference type="InterPro" id="IPR046879">
    <property type="entry name" value="KANL3/Tex30_Abhydrolase"/>
</dbReference>
<evidence type="ECO:0000259" key="3">
    <source>
        <dbReference type="Pfam" id="PF20408"/>
    </source>
</evidence>
<evidence type="ECO:0000313" key="5">
    <source>
        <dbReference type="Proteomes" id="UP000005951"/>
    </source>
</evidence>
<feature type="region of interest" description="Disordered" evidence="1">
    <location>
        <begin position="451"/>
        <end position="472"/>
    </location>
</feature>
<feature type="domain" description="Phosphoribosyltransferase" evidence="2">
    <location>
        <begin position="16"/>
        <end position="187"/>
    </location>
</feature>
<dbReference type="SUPFAM" id="SSF53474">
    <property type="entry name" value="alpha/beta-Hydrolases"/>
    <property type="match status" value="1"/>
</dbReference>